<protein>
    <submittedName>
        <fullName evidence="3">Sortase family protein</fullName>
    </submittedName>
</protein>
<evidence type="ECO:0000313" key="4">
    <source>
        <dbReference type="Proteomes" id="UP000184363"/>
    </source>
</evidence>
<dbReference type="RefSeq" id="WP_073460249.1">
    <property type="nucleotide sequence ID" value="NZ_FRAP01000028.1"/>
</dbReference>
<keyword evidence="4" id="KW-1185">Reference proteome</keyword>
<gene>
    <name evidence="3" type="ORF">SAMN05443637_1288</name>
</gene>
<dbReference type="Gene3D" id="2.40.260.10">
    <property type="entry name" value="Sortase"/>
    <property type="match status" value="1"/>
</dbReference>
<dbReference type="InterPro" id="IPR023365">
    <property type="entry name" value="Sortase_dom-sf"/>
</dbReference>
<dbReference type="STRING" id="1848.SAMN05443637_1288"/>
<accession>A0A1M7AHW8</accession>
<proteinExistence type="predicted"/>
<dbReference type="Pfam" id="PF04203">
    <property type="entry name" value="Sortase"/>
    <property type="match status" value="1"/>
</dbReference>
<keyword evidence="2" id="KW-0732">Signal</keyword>
<organism evidence="3 4">
    <name type="scientific">Pseudonocardia thermophila</name>
    <dbReference type="NCBI Taxonomy" id="1848"/>
    <lineage>
        <taxon>Bacteria</taxon>
        <taxon>Bacillati</taxon>
        <taxon>Actinomycetota</taxon>
        <taxon>Actinomycetes</taxon>
        <taxon>Pseudonocardiales</taxon>
        <taxon>Pseudonocardiaceae</taxon>
        <taxon>Pseudonocardia</taxon>
    </lineage>
</organism>
<dbReference type="InterPro" id="IPR005754">
    <property type="entry name" value="Sortase"/>
</dbReference>
<dbReference type="PROSITE" id="PS51257">
    <property type="entry name" value="PROKAR_LIPOPROTEIN"/>
    <property type="match status" value="1"/>
</dbReference>
<dbReference type="CDD" id="cd05829">
    <property type="entry name" value="Sortase_F"/>
    <property type="match status" value="1"/>
</dbReference>
<evidence type="ECO:0000256" key="2">
    <source>
        <dbReference type="SAM" id="SignalP"/>
    </source>
</evidence>
<dbReference type="GO" id="GO:0016787">
    <property type="term" value="F:hydrolase activity"/>
    <property type="evidence" value="ECO:0007669"/>
    <property type="project" value="UniProtKB-KW"/>
</dbReference>
<dbReference type="SUPFAM" id="SSF63817">
    <property type="entry name" value="Sortase"/>
    <property type="match status" value="1"/>
</dbReference>
<name>A0A1M7AHW8_PSETH</name>
<feature type="signal peptide" evidence="2">
    <location>
        <begin position="1"/>
        <end position="19"/>
    </location>
</feature>
<dbReference type="EMBL" id="FRAP01000028">
    <property type="protein sequence ID" value="SHL42176.1"/>
    <property type="molecule type" value="Genomic_DNA"/>
</dbReference>
<dbReference type="OrthoDB" id="525039at2"/>
<dbReference type="AlphaFoldDB" id="A0A1M7AHW8"/>
<feature type="chain" id="PRO_5012341928" evidence="2">
    <location>
        <begin position="20"/>
        <end position="197"/>
    </location>
</feature>
<sequence length="197" mass="20668">MRRALLVGALCIALAGCGATTPNDPERIPADLPTQAATTPQVADPARVLIPKLGVDDNLVPVGICRGYSEMCPDGPGGMELPPVEDTGWYRPGPEPGEPGPAVLAGHVNWKGRPGALGRIGELEPGDLVTVVDVHGIHRTFVVDTVQQIPKTDYWSRTVPAVFGPTPGPELRLVTCSGQVVDGNYSDNTVVSAHLLT</sequence>
<reference evidence="3 4" key="1">
    <citation type="submission" date="2016-11" db="EMBL/GenBank/DDBJ databases">
        <authorList>
            <person name="Jaros S."/>
            <person name="Januszkiewicz K."/>
            <person name="Wedrychowicz H."/>
        </authorList>
    </citation>
    <scope>NUCLEOTIDE SEQUENCE [LARGE SCALE GENOMIC DNA]</scope>
    <source>
        <strain evidence="3 4">DSM 43832</strain>
    </source>
</reference>
<evidence type="ECO:0000313" key="3">
    <source>
        <dbReference type="EMBL" id="SHL42176.1"/>
    </source>
</evidence>
<dbReference type="InterPro" id="IPR042001">
    <property type="entry name" value="Sortase_F"/>
</dbReference>
<keyword evidence="1" id="KW-0378">Hydrolase</keyword>
<dbReference type="Proteomes" id="UP000184363">
    <property type="component" value="Unassembled WGS sequence"/>
</dbReference>
<evidence type="ECO:0000256" key="1">
    <source>
        <dbReference type="ARBA" id="ARBA00022801"/>
    </source>
</evidence>